<comment type="caution">
    <text evidence="3">The sequence shown here is derived from an EMBL/GenBank/DDBJ whole genome shotgun (WGS) entry which is preliminary data.</text>
</comment>
<sequence>MHQTEIWTERLLLRAAEPNDLDAFRKWFQDPESMNYWSTPPHTDIEQTKNFLANMIGSPQNGVLDFVVCLQGSDPTTPTSSTFRMSSNNSGPGTDTESSMTVIGKAGLYDGQEIGFMFDRDYWGKGYAFEALDAIVKHYWAVKEDQPDAVIKADVDPRNTKSLRLLHKLGFVEVGTAKNTFETHLGWCDSVYLEARRSA</sequence>
<feature type="domain" description="N-acetyltransferase" evidence="2">
    <location>
        <begin position="11"/>
        <end position="198"/>
    </location>
</feature>
<gene>
    <name evidence="3" type="ORF">D9613_007234</name>
</gene>
<dbReference type="InterPro" id="IPR051531">
    <property type="entry name" value="N-acetyltransferase"/>
</dbReference>
<dbReference type="Pfam" id="PF13302">
    <property type="entry name" value="Acetyltransf_3"/>
    <property type="match status" value="1"/>
</dbReference>
<evidence type="ECO:0000313" key="3">
    <source>
        <dbReference type="EMBL" id="KAF4610910.1"/>
    </source>
</evidence>
<protein>
    <recommendedName>
        <fullName evidence="2">N-acetyltransferase domain-containing protein</fullName>
    </recommendedName>
</protein>
<keyword evidence="4" id="KW-1185">Reference proteome</keyword>
<accession>A0A8H4QGX6</accession>
<dbReference type="InterPro" id="IPR000182">
    <property type="entry name" value="GNAT_dom"/>
</dbReference>
<reference evidence="3 4" key="1">
    <citation type="submission" date="2019-12" db="EMBL/GenBank/DDBJ databases">
        <authorList>
            <person name="Floudas D."/>
            <person name="Bentzer J."/>
            <person name="Ahren D."/>
            <person name="Johansson T."/>
            <person name="Persson P."/>
            <person name="Tunlid A."/>
        </authorList>
    </citation>
    <scope>NUCLEOTIDE SEQUENCE [LARGE SCALE GENOMIC DNA]</scope>
    <source>
        <strain evidence="3 4">CBS 102.39</strain>
    </source>
</reference>
<evidence type="ECO:0000256" key="1">
    <source>
        <dbReference type="SAM" id="MobiDB-lite"/>
    </source>
</evidence>
<dbReference type="GO" id="GO:0016747">
    <property type="term" value="F:acyltransferase activity, transferring groups other than amino-acyl groups"/>
    <property type="evidence" value="ECO:0007669"/>
    <property type="project" value="InterPro"/>
</dbReference>
<dbReference type="EMBL" id="JAACJL010000058">
    <property type="protein sequence ID" value="KAF4610910.1"/>
    <property type="molecule type" value="Genomic_DNA"/>
</dbReference>
<evidence type="ECO:0000313" key="4">
    <source>
        <dbReference type="Proteomes" id="UP000521872"/>
    </source>
</evidence>
<dbReference type="Proteomes" id="UP000521872">
    <property type="component" value="Unassembled WGS sequence"/>
</dbReference>
<evidence type="ECO:0000259" key="2">
    <source>
        <dbReference type="PROSITE" id="PS51186"/>
    </source>
</evidence>
<organism evidence="3 4">
    <name type="scientific">Agrocybe pediades</name>
    <dbReference type="NCBI Taxonomy" id="84607"/>
    <lineage>
        <taxon>Eukaryota</taxon>
        <taxon>Fungi</taxon>
        <taxon>Dikarya</taxon>
        <taxon>Basidiomycota</taxon>
        <taxon>Agaricomycotina</taxon>
        <taxon>Agaricomycetes</taxon>
        <taxon>Agaricomycetidae</taxon>
        <taxon>Agaricales</taxon>
        <taxon>Agaricineae</taxon>
        <taxon>Strophariaceae</taxon>
        <taxon>Agrocybe</taxon>
    </lineage>
</organism>
<dbReference type="PROSITE" id="PS51186">
    <property type="entry name" value="GNAT"/>
    <property type="match status" value="1"/>
</dbReference>
<dbReference type="Gene3D" id="3.40.630.30">
    <property type="match status" value="1"/>
</dbReference>
<feature type="region of interest" description="Disordered" evidence="1">
    <location>
        <begin position="77"/>
        <end position="99"/>
    </location>
</feature>
<dbReference type="InterPro" id="IPR016181">
    <property type="entry name" value="Acyl_CoA_acyltransferase"/>
</dbReference>
<dbReference type="PANTHER" id="PTHR43792:SF1">
    <property type="entry name" value="N-ACETYLTRANSFERASE DOMAIN-CONTAINING PROTEIN"/>
    <property type="match status" value="1"/>
</dbReference>
<name>A0A8H4QGX6_9AGAR</name>
<dbReference type="PANTHER" id="PTHR43792">
    <property type="entry name" value="GNAT FAMILY, PUTATIVE (AFU_ORTHOLOGUE AFUA_3G00765)-RELATED-RELATED"/>
    <property type="match status" value="1"/>
</dbReference>
<dbReference type="SUPFAM" id="SSF55729">
    <property type="entry name" value="Acyl-CoA N-acyltransferases (Nat)"/>
    <property type="match status" value="1"/>
</dbReference>
<proteinExistence type="predicted"/>
<dbReference type="AlphaFoldDB" id="A0A8H4QGX6"/>